<geneLocation type="plasmid" evidence="1 2">
    <name>AZOBR_p5</name>
</geneLocation>
<organism evidence="1 2">
    <name type="scientific">Azospirillum baldaniorum</name>
    <dbReference type="NCBI Taxonomy" id="1064539"/>
    <lineage>
        <taxon>Bacteria</taxon>
        <taxon>Pseudomonadati</taxon>
        <taxon>Pseudomonadota</taxon>
        <taxon>Alphaproteobacteria</taxon>
        <taxon>Rhodospirillales</taxon>
        <taxon>Azospirillaceae</taxon>
        <taxon>Azospirillum</taxon>
    </lineage>
</organism>
<protein>
    <submittedName>
        <fullName evidence="1">Uncharacterized protein</fullName>
    </submittedName>
</protein>
<reference evidence="1 2" key="1">
    <citation type="journal article" date="2011" name="PLoS Genet.">
        <title>Azospirillum genomes reveal transition of bacteria from aquatic to terrestrial environments.</title>
        <authorList>
            <person name="Wisniewski-Dye F."/>
            <person name="Borziak K."/>
            <person name="Khalsa-Moyers G."/>
            <person name="Alexandre G."/>
            <person name="Sukharnikov L.O."/>
            <person name="Wuichet K."/>
            <person name="Hurst G.B."/>
            <person name="McDonald W.H."/>
            <person name="Robertson J.S."/>
            <person name="Barbe V."/>
            <person name="Calteau A."/>
            <person name="Rouy Z."/>
            <person name="Mangenot S."/>
            <person name="Prigent-Combaret C."/>
            <person name="Normand P."/>
            <person name="Boyer M."/>
            <person name="Siguier P."/>
            <person name="Dessaux Y."/>
            <person name="Elmerich C."/>
            <person name="Condemine G."/>
            <person name="Krishnen G."/>
            <person name="Kennedy I."/>
            <person name="Paterson A.H."/>
            <person name="Gonzalez V."/>
            <person name="Mavingui P."/>
            <person name="Zhulin I.B."/>
        </authorList>
    </citation>
    <scope>NUCLEOTIDE SEQUENCE [LARGE SCALE GENOMIC DNA]</scope>
    <source>
        <strain evidence="1 2">Sp245</strain>
    </source>
</reference>
<keyword evidence="1" id="KW-0614">Plasmid</keyword>
<keyword evidence="2" id="KW-1185">Reference proteome</keyword>
<evidence type="ECO:0000313" key="2">
    <source>
        <dbReference type="Proteomes" id="UP000007319"/>
    </source>
</evidence>
<dbReference type="EMBL" id="HE577332">
    <property type="protein sequence ID" value="CCD03811.1"/>
    <property type="molecule type" value="Genomic_DNA"/>
</dbReference>
<dbReference type="AlphaFoldDB" id="A0A9P1K1J1"/>
<dbReference type="Proteomes" id="UP000007319">
    <property type="component" value="Plasmid AZOBR_p5"/>
</dbReference>
<accession>A0A9P1K1J1</accession>
<sequence length="58" mass="6697">MLHYPSDAVIHEILMLRVTRDGWGQEECENLLAHFHISGLNGSEVSATWKDWFAIRNT</sequence>
<gene>
    <name evidence="1" type="ORF">AZOBR_p50038</name>
</gene>
<dbReference type="KEGG" id="abs:AZOBR_p50038"/>
<proteinExistence type="predicted"/>
<name>A0A9P1K1J1_9PROT</name>
<evidence type="ECO:0000313" key="1">
    <source>
        <dbReference type="EMBL" id="CCD03811.1"/>
    </source>
</evidence>